<proteinExistence type="predicted"/>
<protein>
    <submittedName>
        <fullName evidence="2">Uncharacterized protein</fullName>
    </submittedName>
</protein>
<name>A0A0X3P7Z6_SCHSO</name>
<dbReference type="EMBL" id="GEEE01015134">
    <property type="protein sequence ID" value="JAP48091.1"/>
    <property type="molecule type" value="Transcribed_RNA"/>
</dbReference>
<sequence>MSKNKNSGGKLFSCFPKKPVTKKLHTTMNTKPIVGSYRRAPQKRSMSWTSETPTYTSIATANSPYSRLSDLRRKIEPLAEEVKQESNSLLDLLQKSHESQRTDPSRASSTQPEQSRKSRWTWSKLRRSGSNAGHSVSSERPSSYSSISKPAPASLLANNLAKPSPPSLPNLGSLQELSWISQGISTDLRNLVANQRNVTRPPPCCNPAPINESNLVMLQTLGELNACTKSLMRDLNETTTRMLEDRVRRACCPPPPPPP</sequence>
<feature type="region of interest" description="Disordered" evidence="1">
    <location>
        <begin position="23"/>
        <end position="56"/>
    </location>
</feature>
<feature type="compositionally biased region" description="Low complexity" evidence="1">
    <location>
        <begin position="135"/>
        <end position="149"/>
    </location>
</feature>
<dbReference type="AlphaFoldDB" id="A0A0X3P7Z6"/>
<reference evidence="2" key="1">
    <citation type="submission" date="2016-01" db="EMBL/GenBank/DDBJ databases">
        <title>Reference transcriptome for the parasite Schistocephalus solidus: insights into the molecular evolution of parasitism.</title>
        <authorList>
            <person name="Hebert F.O."/>
            <person name="Grambauer S."/>
            <person name="Barber I."/>
            <person name="Landry C.R."/>
            <person name="Aubin-Horth N."/>
        </authorList>
    </citation>
    <scope>NUCLEOTIDE SEQUENCE</scope>
</reference>
<evidence type="ECO:0000256" key="1">
    <source>
        <dbReference type="SAM" id="MobiDB-lite"/>
    </source>
</evidence>
<evidence type="ECO:0000313" key="2">
    <source>
        <dbReference type="EMBL" id="JAP48091.1"/>
    </source>
</evidence>
<gene>
    <name evidence="2" type="ORF">TR146028</name>
</gene>
<feature type="region of interest" description="Disordered" evidence="1">
    <location>
        <begin position="96"/>
        <end position="149"/>
    </location>
</feature>
<feature type="non-terminal residue" evidence="2">
    <location>
        <position position="259"/>
    </location>
</feature>
<organism evidence="2">
    <name type="scientific">Schistocephalus solidus</name>
    <name type="common">Tapeworm</name>
    <dbReference type="NCBI Taxonomy" id="70667"/>
    <lineage>
        <taxon>Eukaryota</taxon>
        <taxon>Metazoa</taxon>
        <taxon>Spiralia</taxon>
        <taxon>Lophotrochozoa</taxon>
        <taxon>Platyhelminthes</taxon>
        <taxon>Cestoda</taxon>
        <taxon>Eucestoda</taxon>
        <taxon>Diphyllobothriidea</taxon>
        <taxon>Diphyllobothriidae</taxon>
        <taxon>Schistocephalus</taxon>
    </lineage>
</organism>
<feature type="compositionally biased region" description="Polar residues" evidence="1">
    <location>
        <begin position="44"/>
        <end position="56"/>
    </location>
</feature>
<accession>A0A0X3P7Z6</accession>